<dbReference type="RefSeq" id="WP_099540761.1">
    <property type="nucleotide sequence ID" value="NZ_PEBQ01000074.1"/>
</dbReference>
<dbReference type="EMBL" id="PEBQ01000074">
    <property type="protein sequence ID" value="PHY94735.1"/>
    <property type="molecule type" value="Genomic_DNA"/>
</dbReference>
<comment type="caution">
    <text evidence="1">The sequence shown here is derived from an EMBL/GenBank/DDBJ whole genome shotgun (WGS) entry which is preliminary data.</text>
</comment>
<keyword evidence="2" id="KW-1185">Reference proteome</keyword>
<dbReference type="AlphaFoldDB" id="A0A2G4RGC1"/>
<evidence type="ECO:0000313" key="2">
    <source>
        <dbReference type="Proteomes" id="UP000228751"/>
    </source>
</evidence>
<proteinExistence type="predicted"/>
<protein>
    <submittedName>
        <fullName evidence="1">Uncharacterized protein</fullName>
    </submittedName>
</protein>
<accession>A0A2G4RGC1</accession>
<dbReference type="Proteomes" id="UP000228751">
    <property type="component" value="Unassembled WGS sequence"/>
</dbReference>
<evidence type="ECO:0000313" key="1">
    <source>
        <dbReference type="EMBL" id="PHY94735.1"/>
    </source>
</evidence>
<gene>
    <name evidence="1" type="ORF">CSR02_04760</name>
</gene>
<organism evidence="1 2">
    <name type="scientific">Acetobacter pomorum</name>
    <dbReference type="NCBI Taxonomy" id="65959"/>
    <lineage>
        <taxon>Bacteria</taxon>
        <taxon>Pseudomonadati</taxon>
        <taxon>Pseudomonadota</taxon>
        <taxon>Alphaproteobacteria</taxon>
        <taxon>Acetobacterales</taxon>
        <taxon>Acetobacteraceae</taxon>
        <taxon>Acetobacter</taxon>
    </lineage>
</organism>
<reference evidence="1 2" key="1">
    <citation type="submission" date="2017-10" db="EMBL/GenBank/DDBJ databases">
        <title>Genomic analysis of the genus Acetobacter.</title>
        <authorList>
            <person name="Kim K.H."/>
            <person name="Chun B.H."/>
            <person name="Son A.R."/>
            <person name="Jeon C.O."/>
        </authorList>
    </citation>
    <scope>NUCLEOTIDE SEQUENCE [LARGE SCALE GENOMIC DNA]</scope>
    <source>
        <strain evidence="1 2">LHT 2458</strain>
    </source>
</reference>
<sequence>MTVSADNRVSTRSLFHEKTGVDLAAVAKVFPRADRLAHKVEKVAADLPADALDMIIDEFLSMTGMIAGNHQHNRYRLALLEFAHAHPNEGEWTISPEGGRLLSNKGNCPVVMDVGPHKDGFAFFVSRMDDPKHFLVSIDMNTAIAGIPSLMKPIAIKPHIEPKCSYETDNNFGVDSVQEVEELENGYDASPSP</sequence>
<name>A0A2G4RGC1_9PROT</name>